<dbReference type="GO" id="GO:0005886">
    <property type="term" value="C:plasma membrane"/>
    <property type="evidence" value="ECO:0007669"/>
    <property type="project" value="UniProtKB-SubCell"/>
</dbReference>
<comment type="subcellular location">
    <subcellularLocation>
        <location evidence="1 8">Cell membrane</location>
        <topology evidence="1 8">Multi-pass membrane protein</topology>
    </subcellularLocation>
</comment>
<keyword evidence="6 8" id="KW-1133">Transmembrane helix</keyword>
<reference evidence="9 10" key="1">
    <citation type="submission" date="2018-06" db="EMBL/GenBank/DDBJ databases">
        <title>Genomic Encyclopedia of Archaeal and Bacterial Type Strains, Phase II (KMG-II): from individual species to whole genera.</title>
        <authorList>
            <person name="Goeker M."/>
        </authorList>
    </citation>
    <scope>NUCLEOTIDE SEQUENCE [LARGE SCALE GENOMIC DNA]</scope>
    <source>
        <strain evidence="9 10">DSM 24525</strain>
    </source>
</reference>
<dbReference type="AlphaFoldDB" id="A0A2W7IAB0"/>
<evidence type="ECO:0000256" key="5">
    <source>
        <dbReference type="ARBA" id="ARBA00022692"/>
    </source>
</evidence>
<comment type="similarity">
    <text evidence="2 8">Belongs to the 4-toluene sulfonate uptake permease (TSUP) (TC 2.A.102) family.</text>
</comment>
<gene>
    <name evidence="9" type="ORF">C8P66_11589</name>
</gene>
<name>A0A2W7IAB0_9PROT</name>
<comment type="caution">
    <text evidence="9">The sequence shown here is derived from an EMBL/GenBank/DDBJ whole genome shotgun (WGS) entry which is preliminary data.</text>
</comment>
<feature type="transmembrane region" description="Helical" evidence="8">
    <location>
        <begin position="202"/>
        <end position="225"/>
    </location>
</feature>
<keyword evidence="4 8" id="KW-1003">Cell membrane</keyword>
<keyword evidence="3" id="KW-0813">Transport</keyword>
<feature type="transmembrane region" description="Helical" evidence="8">
    <location>
        <begin position="45"/>
        <end position="71"/>
    </location>
</feature>
<evidence type="ECO:0000256" key="4">
    <source>
        <dbReference type="ARBA" id="ARBA00022475"/>
    </source>
</evidence>
<feature type="transmembrane region" description="Helical" evidence="8">
    <location>
        <begin position="148"/>
        <end position="166"/>
    </location>
</feature>
<feature type="transmembrane region" description="Helical" evidence="8">
    <location>
        <begin position="15"/>
        <end position="33"/>
    </location>
</feature>
<feature type="transmembrane region" description="Helical" evidence="8">
    <location>
        <begin position="109"/>
        <end position="128"/>
    </location>
</feature>
<dbReference type="EMBL" id="QKYU01000015">
    <property type="protein sequence ID" value="PZW43624.1"/>
    <property type="molecule type" value="Genomic_DNA"/>
</dbReference>
<dbReference type="Pfam" id="PF01925">
    <property type="entry name" value="TauE"/>
    <property type="match status" value="1"/>
</dbReference>
<dbReference type="Proteomes" id="UP000249688">
    <property type="component" value="Unassembled WGS sequence"/>
</dbReference>
<dbReference type="PANTHER" id="PTHR30269">
    <property type="entry name" value="TRANSMEMBRANE PROTEIN YFCA"/>
    <property type="match status" value="1"/>
</dbReference>
<evidence type="ECO:0000256" key="2">
    <source>
        <dbReference type="ARBA" id="ARBA00009142"/>
    </source>
</evidence>
<organism evidence="9 10">
    <name type="scientific">Humitalea rosea</name>
    <dbReference type="NCBI Taxonomy" id="990373"/>
    <lineage>
        <taxon>Bacteria</taxon>
        <taxon>Pseudomonadati</taxon>
        <taxon>Pseudomonadota</taxon>
        <taxon>Alphaproteobacteria</taxon>
        <taxon>Acetobacterales</taxon>
        <taxon>Roseomonadaceae</taxon>
        <taxon>Humitalea</taxon>
    </lineage>
</organism>
<evidence type="ECO:0000313" key="9">
    <source>
        <dbReference type="EMBL" id="PZW43624.1"/>
    </source>
</evidence>
<accession>A0A2W7IAB0</accession>
<evidence type="ECO:0000256" key="8">
    <source>
        <dbReference type="RuleBase" id="RU363041"/>
    </source>
</evidence>
<feature type="transmembrane region" description="Helical" evidence="8">
    <location>
        <begin position="83"/>
        <end position="102"/>
    </location>
</feature>
<keyword evidence="10" id="KW-1185">Reference proteome</keyword>
<sequence>MTEFFAAVMELPGTWQFWVAVGATAVAGMMRGYSGFGTAILLSPVYSTLFGTLGGVPAILLMELIVSMQLLPKAIGEADRRTILPLGAAAVVATPFGAWVLLNADGEILRRAIGVCVLLFGALLMSSWRYHGSRPLLLNLSVGVTSGLLKGATGMSGPPVILYLLSGPEAARQHRASLILFFSMISVISIAAPLWAGLMGPVLLAKVALLLPVLAISVPVGVRLFHILPIVWYRRCAQLLLALAGGFALLF</sequence>
<evidence type="ECO:0000256" key="6">
    <source>
        <dbReference type="ARBA" id="ARBA00022989"/>
    </source>
</evidence>
<keyword evidence="5 8" id="KW-0812">Transmembrane</keyword>
<dbReference type="InterPro" id="IPR002781">
    <property type="entry name" value="TM_pro_TauE-like"/>
</dbReference>
<evidence type="ECO:0000313" key="10">
    <source>
        <dbReference type="Proteomes" id="UP000249688"/>
    </source>
</evidence>
<feature type="transmembrane region" description="Helical" evidence="8">
    <location>
        <begin position="178"/>
        <end position="196"/>
    </location>
</feature>
<evidence type="ECO:0000256" key="7">
    <source>
        <dbReference type="ARBA" id="ARBA00023136"/>
    </source>
</evidence>
<dbReference type="PANTHER" id="PTHR30269:SF37">
    <property type="entry name" value="MEMBRANE TRANSPORTER PROTEIN"/>
    <property type="match status" value="1"/>
</dbReference>
<dbReference type="InterPro" id="IPR052017">
    <property type="entry name" value="TSUP"/>
</dbReference>
<evidence type="ECO:0000256" key="3">
    <source>
        <dbReference type="ARBA" id="ARBA00022448"/>
    </source>
</evidence>
<protein>
    <recommendedName>
        <fullName evidence="8">Probable membrane transporter protein</fullName>
    </recommendedName>
</protein>
<proteinExistence type="inferred from homology"/>
<evidence type="ECO:0000256" key="1">
    <source>
        <dbReference type="ARBA" id="ARBA00004651"/>
    </source>
</evidence>
<dbReference type="RefSeq" id="WP_111398892.1">
    <property type="nucleotide sequence ID" value="NZ_QKYU01000015.1"/>
</dbReference>
<keyword evidence="7 8" id="KW-0472">Membrane</keyword>
<dbReference type="OrthoDB" id="9795324at2"/>